<accession>A0ABU2JSJ8</accession>
<keyword evidence="3" id="KW-0067">ATP-binding</keyword>
<sequence>MDDERRVQARYPRHQANVKAARSLARQVAREWGLDQLAHDLTLVVSELVTNAIVHGKTAQGREVLLTFDLTPFHLRVEVRDSGDGCPRRQGGGVNGDSETGRGLDVVEAITSRWGVAERVIGKTVWAELALNPEELQSYGEGVCL</sequence>
<protein>
    <submittedName>
        <fullName evidence="3">ATP-binding protein</fullName>
    </submittedName>
</protein>
<dbReference type="InterPro" id="IPR050267">
    <property type="entry name" value="Anti-sigma-factor_SerPK"/>
</dbReference>
<keyword evidence="4" id="KW-1185">Reference proteome</keyword>
<proteinExistence type="predicted"/>
<keyword evidence="1" id="KW-0418">Kinase</keyword>
<gene>
    <name evidence="3" type="ORF">RM844_16885</name>
</gene>
<reference evidence="4" key="1">
    <citation type="submission" date="2023-07" db="EMBL/GenBank/DDBJ databases">
        <title>30 novel species of actinomycetes from the DSMZ collection.</title>
        <authorList>
            <person name="Nouioui I."/>
        </authorList>
    </citation>
    <scope>NUCLEOTIDE SEQUENCE [LARGE SCALE GENOMIC DNA]</scope>
    <source>
        <strain evidence="4">DSM 44915</strain>
    </source>
</reference>
<dbReference type="InterPro" id="IPR036890">
    <property type="entry name" value="HATPase_C_sf"/>
</dbReference>
<dbReference type="GO" id="GO:0005524">
    <property type="term" value="F:ATP binding"/>
    <property type="evidence" value="ECO:0007669"/>
    <property type="project" value="UniProtKB-KW"/>
</dbReference>
<dbReference type="PANTHER" id="PTHR35526">
    <property type="entry name" value="ANTI-SIGMA-F FACTOR RSBW-RELATED"/>
    <property type="match status" value="1"/>
</dbReference>
<dbReference type="PANTHER" id="PTHR35526:SF3">
    <property type="entry name" value="ANTI-SIGMA-F FACTOR RSBW"/>
    <property type="match status" value="1"/>
</dbReference>
<dbReference type="Gene3D" id="3.30.565.10">
    <property type="entry name" value="Histidine kinase-like ATPase, C-terminal domain"/>
    <property type="match status" value="1"/>
</dbReference>
<evidence type="ECO:0000313" key="3">
    <source>
        <dbReference type="EMBL" id="MDT0267957.1"/>
    </source>
</evidence>
<dbReference type="CDD" id="cd16936">
    <property type="entry name" value="HATPase_RsbW-like"/>
    <property type="match status" value="1"/>
</dbReference>
<evidence type="ECO:0000256" key="1">
    <source>
        <dbReference type="ARBA" id="ARBA00022527"/>
    </source>
</evidence>
<keyword evidence="1" id="KW-0723">Serine/threonine-protein kinase</keyword>
<feature type="domain" description="Histidine kinase/HSP90-like ATPase" evidence="2">
    <location>
        <begin position="14"/>
        <end position="126"/>
    </location>
</feature>
<keyword evidence="3" id="KW-0547">Nucleotide-binding</keyword>
<evidence type="ECO:0000259" key="2">
    <source>
        <dbReference type="Pfam" id="PF13581"/>
    </source>
</evidence>
<dbReference type="InterPro" id="IPR003594">
    <property type="entry name" value="HATPase_dom"/>
</dbReference>
<keyword evidence="1" id="KW-0808">Transferase</keyword>
<evidence type="ECO:0000313" key="4">
    <source>
        <dbReference type="Proteomes" id="UP001183410"/>
    </source>
</evidence>
<dbReference type="EMBL" id="JAVREO010000009">
    <property type="protein sequence ID" value="MDT0267957.1"/>
    <property type="molecule type" value="Genomic_DNA"/>
</dbReference>
<dbReference type="SUPFAM" id="SSF55874">
    <property type="entry name" value="ATPase domain of HSP90 chaperone/DNA topoisomerase II/histidine kinase"/>
    <property type="match status" value="1"/>
</dbReference>
<name>A0ABU2JSJ8_9ACTN</name>
<comment type="caution">
    <text evidence="3">The sequence shown here is derived from an EMBL/GenBank/DDBJ whole genome shotgun (WGS) entry which is preliminary data.</text>
</comment>
<dbReference type="Pfam" id="PF13581">
    <property type="entry name" value="HATPase_c_2"/>
    <property type="match status" value="1"/>
</dbReference>
<dbReference type="Proteomes" id="UP001183410">
    <property type="component" value="Unassembled WGS sequence"/>
</dbReference>
<organism evidence="3 4">
    <name type="scientific">Streptomyces chisholmiae</name>
    <dbReference type="NCBI Taxonomy" id="3075540"/>
    <lineage>
        <taxon>Bacteria</taxon>
        <taxon>Bacillati</taxon>
        <taxon>Actinomycetota</taxon>
        <taxon>Actinomycetes</taxon>
        <taxon>Kitasatosporales</taxon>
        <taxon>Streptomycetaceae</taxon>
        <taxon>Streptomyces</taxon>
    </lineage>
</organism>
<dbReference type="RefSeq" id="WP_311668037.1">
    <property type="nucleotide sequence ID" value="NZ_JAVREO010000009.1"/>
</dbReference>